<feature type="compositionally biased region" description="Polar residues" evidence="1">
    <location>
        <begin position="295"/>
        <end position="307"/>
    </location>
</feature>
<feature type="compositionally biased region" description="Pro residues" evidence="1">
    <location>
        <begin position="444"/>
        <end position="457"/>
    </location>
</feature>
<dbReference type="InterPro" id="IPR003903">
    <property type="entry name" value="UIM_dom"/>
</dbReference>
<feature type="compositionally biased region" description="Basic and acidic residues" evidence="1">
    <location>
        <begin position="471"/>
        <end position="480"/>
    </location>
</feature>
<reference evidence="2" key="1">
    <citation type="submission" date="2020-06" db="EMBL/GenBank/DDBJ databases">
        <authorList>
            <consortium name="Plant Systems Biology data submission"/>
        </authorList>
    </citation>
    <scope>NUCLEOTIDE SEQUENCE</scope>
    <source>
        <strain evidence="2">D6</strain>
    </source>
</reference>
<feature type="region of interest" description="Disordered" evidence="1">
    <location>
        <begin position="381"/>
        <end position="480"/>
    </location>
</feature>
<accession>A0A9N8DVY7</accession>
<dbReference type="EMBL" id="CAICTM010000412">
    <property type="protein sequence ID" value="CAB9509987.1"/>
    <property type="molecule type" value="Genomic_DNA"/>
</dbReference>
<feature type="region of interest" description="Disordered" evidence="1">
    <location>
        <begin position="144"/>
        <end position="169"/>
    </location>
</feature>
<feature type="compositionally biased region" description="Low complexity" evidence="1">
    <location>
        <begin position="430"/>
        <end position="443"/>
    </location>
</feature>
<evidence type="ECO:0000313" key="2">
    <source>
        <dbReference type="EMBL" id="CAB9509987.1"/>
    </source>
</evidence>
<feature type="compositionally biased region" description="Low complexity" evidence="1">
    <location>
        <begin position="192"/>
        <end position="201"/>
    </location>
</feature>
<feature type="compositionally biased region" description="Pro residues" evidence="1">
    <location>
        <begin position="263"/>
        <end position="273"/>
    </location>
</feature>
<dbReference type="Proteomes" id="UP001153069">
    <property type="component" value="Unassembled WGS sequence"/>
</dbReference>
<dbReference type="OrthoDB" id="72550at2759"/>
<feature type="region of interest" description="Disordered" evidence="1">
    <location>
        <begin position="504"/>
        <end position="530"/>
    </location>
</feature>
<gene>
    <name evidence="2" type="ORF">SEMRO_413_G138160.1</name>
</gene>
<evidence type="ECO:0000256" key="1">
    <source>
        <dbReference type="SAM" id="MobiDB-lite"/>
    </source>
</evidence>
<feature type="compositionally biased region" description="Basic and acidic residues" evidence="1">
    <location>
        <begin position="506"/>
        <end position="519"/>
    </location>
</feature>
<organism evidence="2 3">
    <name type="scientific">Seminavis robusta</name>
    <dbReference type="NCBI Taxonomy" id="568900"/>
    <lineage>
        <taxon>Eukaryota</taxon>
        <taxon>Sar</taxon>
        <taxon>Stramenopiles</taxon>
        <taxon>Ochrophyta</taxon>
        <taxon>Bacillariophyta</taxon>
        <taxon>Bacillariophyceae</taxon>
        <taxon>Bacillariophycidae</taxon>
        <taxon>Naviculales</taxon>
        <taxon>Naviculaceae</taxon>
        <taxon>Seminavis</taxon>
    </lineage>
</organism>
<name>A0A9N8DVY7_9STRA</name>
<protein>
    <submittedName>
        <fullName evidence="2">Uncharacterized protein</fullName>
    </submittedName>
</protein>
<feature type="region of interest" description="Disordered" evidence="1">
    <location>
        <begin position="263"/>
        <end position="307"/>
    </location>
</feature>
<dbReference type="PROSITE" id="PS50330">
    <property type="entry name" value="UIM"/>
    <property type="match status" value="1"/>
</dbReference>
<comment type="caution">
    <text evidence="2">The sequence shown here is derived from an EMBL/GenBank/DDBJ whole genome shotgun (WGS) entry which is preliminary data.</text>
</comment>
<evidence type="ECO:0000313" key="3">
    <source>
        <dbReference type="Proteomes" id="UP001153069"/>
    </source>
</evidence>
<feature type="compositionally biased region" description="Pro residues" evidence="1">
    <location>
        <begin position="399"/>
        <end position="416"/>
    </location>
</feature>
<sequence length="600" mass="62536">MSHRFPVYQIDFQAVASGKVVASSKRKVRWRFGFPNQQALSEGRTGVECRGEEHDIVLIWSVASGKRQLYMDGREVHFSTSRAQTFQYSWSAKGNHVIKVVAHATPPILGEPYELFIDGQPFSSMPKSYELGIRGQIPSHARVPGAGGYGKNYGKPGVVPGPSSRAQEEADLQKAISASLQESKQFLANKTAPPAVAPAPATGDLMDLGGPPQPATVSQPPAYPAAATNYGAHPPTYGAPPAPHYGAAPPNYGAPPPNYGAPPPNYGAPPPNYGAPAQYAAPPPVATHANPGFGSPTQSTTSMPGAMVPSTQPSNPYAVTPTAAAAYQSPTSTQGSLAPSTFSGAPYSAPSHPVAANAYAPAPPPPAAAVATGDLFAPPPVDPFAPNPQSSGGYFVPGQPVPPLDDPFAPRPPPPPTRDDITNSILSAYAAPTTPTAPGGVPQAGPPQPGQPMPPVHPNAARIGYGGHMPPQEEKPQSEMEKALKKLVNVDRIDEPAEQEYQLTMKVKEEERKTKDGKSRGRPPAATGLVGSNATLDHIKHVKPEVAKTGDGVMKAPPQLFHPDAVHAGALVVHGQGPPPIQRGFGVGYGGAPPSNFRGW</sequence>
<feature type="region of interest" description="Disordered" evidence="1">
    <location>
        <begin position="192"/>
        <end position="229"/>
    </location>
</feature>
<dbReference type="AlphaFoldDB" id="A0A9N8DVY7"/>
<proteinExistence type="predicted"/>
<keyword evidence="3" id="KW-1185">Reference proteome</keyword>